<gene>
    <name evidence="2" type="ORF">BSTOLATCC_MIC51032</name>
</gene>
<keyword evidence="1" id="KW-0812">Transmembrane</keyword>
<evidence type="ECO:0000256" key="1">
    <source>
        <dbReference type="SAM" id="Phobius"/>
    </source>
</evidence>
<dbReference type="EMBL" id="CAJZBQ010000051">
    <property type="protein sequence ID" value="CAG9330442.1"/>
    <property type="molecule type" value="Genomic_DNA"/>
</dbReference>
<keyword evidence="1" id="KW-1133">Transmembrane helix</keyword>
<dbReference type="AlphaFoldDB" id="A0AAU9KB81"/>
<sequence>MSKQGEIVEMRYQKVIRVATESRVGQIILNFWNSWVSYYTSKTLRISKNLLWTLTSVSAILLLPLTIETILETDRQMQNLSSQLDTAGQASFRPY</sequence>
<feature type="transmembrane region" description="Helical" evidence="1">
    <location>
        <begin position="50"/>
        <end position="71"/>
    </location>
</feature>
<reference evidence="2" key="1">
    <citation type="submission" date="2021-09" db="EMBL/GenBank/DDBJ databases">
        <authorList>
            <consortium name="AG Swart"/>
            <person name="Singh M."/>
            <person name="Singh A."/>
            <person name="Seah K."/>
            <person name="Emmerich C."/>
        </authorList>
    </citation>
    <scope>NUCLEOTIDE SEQUENCE</scope>
    <source>
        <strain evidence="2">ATCC30299</strain>
    </source>
</reference>
<keyword evidence="3" id="KW-1185">Reference proteome</keyword>
<evidence type="ECO:0008006" key="4">
    <source>
        <dbReference type="Google" id="ProtNLM"/>
    </source>
</evidence>
<keyword evidence="1" id="KW-0472">Membrane</keyword>
<name>A0AAU9KB81_9CILI</name>
<evidence type="ECO:0000313" key="2">
    <source>
        <dbReference type="EMBL" id="CAG9330442.1"/>
    </source>
</evidence>
<evidence type="ECO:0000313" key="3">
    <source>
        <dbReference type="Proteomes" id="UP001162131"/>
    </source>
</evidence>
<accession>A0AAU9KB81</accession>
<protein>
    <recommendedName>
        <fullName evidence="4">Mitochondrial import receptor subunit TOM22 homolog</fullName>
    </recommendedName>
</protein>
<proteinExistence type="predicted"/>
<organism evidence="2 3">
    <name type="scientific">Blepharisma stoltei</name>
    <dbReference type="NCBI Taxonomy" id="1481888"/>
    <lineage>
        <taxon>Eukaryota</taxon>
        <taxon>Sar</taxon>
        <taxon>Alveolata</taxon>
        <taxon>Ciliophora</taxon>
        <taxon>Postciliodesmatophora</taxon>
        <taxon>Heterotrichea</taxon>
        <taxon>Heterotrichida</taxon>
        <taxon>Blepharismidae</taxon>
        <taxon>Blepharisma</taxon>
    </lineage>
</organism>
<dbReference type="Proteomes" id="UP001162131">
    <property type="component" value="Unassembled WGS sequence"/>
</dbReference>
<comment type="caution">
    <text evidence="2">The sequence shown here is derived from an EMBL/GenBank/DDBJ whole genome shotgun (WGS) entry which is preliminary data.</text>
</comment>